<protein>
    <submittedName>
        <fullName evidence="1">Uncharacterized protein</fullName>
    </submittedName>
</protein>
<evidence type="ECO:0000313" key="2">
    <source>
        <dbReference type="Proteomes" id="UP000033695"/>
    </source>
</evidence>
<name>A0A0F4KPU9_9LACO</name>
<evidence type="ECO:0000313" key="1">
    <source>
        <dbReference type="EMBL" id="KJY48073.1"/>
    </source>
</evidence>
<organism evidence="1 2">
    <name type="scientific">Bombilactobacillus mellis</name>
    <dbReference type="NCBI Taxonomy" id="1218508"/>
    <lineage>
        <taxon>Bacteria</taxon>
        <taxon>Bacillati</taxon>
        <taxon>Bacillota</taxon>
        <taxon>Bacilli</taxon>
        <taxon>Lactobacillales</taxon>
        <taxon>Lactobacillaceae</taxon>
        <taxon>Bombilactobacillus</taxon>
    </lineage>
</organism>
<keyword evidence="2" id="KW-1185">Reference proteome</keyword>
<accession>A0A0F4KPU9</accession>
<comment type="caution">
    <text evidence="1">The sequence shown here is derived from an EMBL/GenBank/DDBJ whole genome shotgun (WGS) entry which is preliminary data.</text>
</comment>
<gene>
    <name evidence="1" type="ORF">JG29_15870</name>
</gene>
<sequence>MNNRKQLALLVTIKANRMPLGGFVLKYAPKERKIGLLDLAACVNALSVNDWSTEDQVINYLKDCLNLDGDTRSVFGFFGLTENQSLQVVTNDEKVKELINLLKQDFILEHLDIDATGAKPADSLYNNNFQNIKLSFYDNNLEPANISDYVQTVFDVHQPNMGQWLSRIVTFLNFFGVHLEKPDKCLFDKDYLNGVLSLMQDE</sequence>
<dbReference type="HOGENOM" id="CLU_1353211_0_0_9"/>
<dbReference type="Proteomes" id="UP000033695">
    <property type="component" value="Unassembled WGS sequence"/>
</dbReference>
<dbReference type="AlphaFoldDB" id="A0A0F4KPU9"/>
<dbReference type="EMBL" id="JXBZ01000015">
    <property type="protein sequence ID" value="KJY48073.1"/>
    <property type="molecule type" value="Genomic_DNA"/>
</dbReference>
<dbReference type="PATRIC" id="fig|1218508.4.peg.1633"/>
<dbReference type="RefSeq" id="WP_045923496.1">
    <property type="nucleotide sequence ID" value="NZ_JBHTHW010000006.1"/>
</dbReference>
<proteinExistence type="predicted"/>
<reference evidence="1 2" key="1">
    <citation type="submission" date="2014-12" db="EMBL/GenBank/DDBJ databases">
        <title>Comparative genomics of the lactic acid bacteria isolated from the honey bee gut.</title>
        <authorList>
            <person name="Ellegaard K.M."/>
            <person name="Tamarit D."/>
            <person name="Javelind E."/>
            <person name="Olofsson T."/>
            <person name="Andersson S.G."/>
            <person name="Vasquez A."/>
        </authorList>
    </citation>
    <scope>NUCLEOTIDE SEQUENCE [LARGE SCALE GENOMIC DNA]</scope>
    <source>
        <strain evidence="1 2">Hon2</strain>
    </source>
</reference>